<dbReference type="GO" id="GO:1902201">
    <property type="term" value="P:negative regulation of bacterial-type flagellum-dependent cell motility"/>
    <property type="evidence" value="ECO:0007669"/>
    <property type="project" value="TreeGrafter"/>
</dbReference>
<dbReference type="SUPFAM" id="SSF55073">
    <property type="entry name" value="Nucleotide cyclase"/>
    <property type="match status" value="1"/>
</dbReference>
<dbReference type="GO" id="GO:0052621">
    <property type="term" value="F:diguanylate cyclase activity"/>
    <property type="evidence" value="ECO:0007669"/>
    <property type="project" value="UniProtKB-EC"/>
</dbReference>
<dbReference type="PROSITE" id="PS50110">
    <property type="entry name" value="RESPONSE_REGULATORY"/>
    <property type="match status" value="2"/>
</dbReference>
<dbReference type="InterPro" id="IPR029787">
    <property type="entry name" value="Nucleotide_cyclase"/>
</dbReference>
<dbReference type="GO" id="GO:0000160">
    <property type="term" value="P:phosphorelay signal transduction system"/>
    <property type="evidence" value="ECO:0007669"/>
    <property type="project" value="InterPro"/>
</dbReference>
<dbReference type="AlphaFoldDB" id="A0AA37SCW7"/>
<dbReference type="SMART" id="SM00448">
    <property type="entry name" value="REC"/>
    <property type="match status" value="2"/>
</dbReference>
<evidence type="ECO:0000259" key="6">
    <source>
        <dbReference type="PROSITE" id="PS50887"/>
    </source>
</evidence>
<dbReference type="PANTHER" id="PTHR45138">
    <property type="entry name" value="REGULATORY COMPONENTS OF SENSORY TRANSDUCTION SYSTEM"/>
    <property type="match status" value="1"/>
</dbReference>
<dbReference type="Pfam" id="PF00072">
    <property type="entry name" value="Response_reg"/>
    <property type="match status" value="2"/>
</dbReference>
<reference evidence="7" key="1">
    <citation type="journal article" date="2014" name="Int. J. Syst. Evol. Microbiol.">
        <title>Complete genome sequence of Corynebacterium casei LMG S-19264T (=DSM 44701T), isolated from a smear-ripened cheese.</title>
        <authorList>
            <consortium name="US DOE Joint Genome Institute (JGI-PGF)"/>
            <person name="Walter F."/>
            <person name="Albersmeier A."/>
            <person name="Kalinowski J."/>
            <person name="Ruckert C."/>
        </authorList>
    </citation>
    <scope>NUCLEOTIDE SEQUENCE</scope>
    <source>
        <strain evidence="7">NBRC 110071</strain>
    </source>
</reference>
<keyword evidence="8" id="KW-1185">Reference proteome</keyword>
<dbReference type="CDD" id="cd01949">
    <property type="entry name" value="GGDEF"/>
    <property type="match status" value="1"/>
</dbReference>
<keyword evidence="4" id="KW-0597">Phosphoprotein</keyword>
<feature type="modified residue" description="4-aspartylphosphate" evidence="4">
    <location>
        <position position="188"/>
    </location>
</feature>
<dbReference type="InterPro" id="IPR043128">
    <property type="entry name" value="Rev_trsase/Diguanyl_cyclase"/>
</dbReference>
<dbReference type="InterPro" id="IPR000160">
    <property type="entry name" value="GGDEF_dom"/>
</dbReference>
<protein>
    <recommendedName>
        <fullName evidence="2">diguanylate cyclase</fullName>
        <ecNumber evidence="2">2.7.7.65</ecNumber>
    </recommendedName>
</protein>
<sequence length="433" mass="48483">MADKPISEPLTALLIEPSHIVQQVVASILQRHGFHVDTCKKAEDAFRLSEENKYDLVCVALLLPDASGLDVCRKVRSMSQAKRNTPVVMITSEDDKNTLLGVLKAGATEIFKKNDLVGFDNYLTQFVWTTNESKSLYGKVLYVEDSRAISEMVVALLKLNRMEVDHYTNAEDAYDAFQNNEYDLVIVDIILEGEMTGSQLAQSIRRDISKRTVPILAISGVEDSARRVSMLKSGVNDFVAKPIMNDELMARVQNLIRSKKLFDRVQEQQEILRELAMKDQLTGLYNRHFLMEVGPKRIKEAQRHKQPLSMVVVDLDKFKLINDTHGHTTGDIVLKEVGALLQRLCRKEDIASRFGGEEFVLIMPHCDLISAVDKAEKIRKAIINLKPAGLEISASFGVSALASKDEDISDLFDRADQAVYQSKNGGRNCVTAV</sequence>
<evidence type="ECO:0000313" key="7">
    <source>
        <dbReference type="EMBL" id="GLQ32420.1"/>
    </source>
</evidence>
<dbReference type="SMART" id="SM00267">
    <property type="entry name" value="GGDEF"/>
    <property type="match status" value="1"/>
</dbReference>
<dbReference type="FunFam" id="3.30.70.270:FF:000001">
    <property type="entry name" value="Diguanylate cyclase domain protein"/>
    <property type="match status" value="1"/>
</dbReference>
<name>A0AA37SCW7_9GAMM</name>
<dbReference type="InterPro" id="IPR011006">
    <property type="entry name" value="CheY-like_superfamily"/>
</dbReference>
<dbReference type="PROSITE" id="PS50887">
    <property type="entry name" value="GGDEF"/>
    <property type="match status" value="1"/>
</dbReference>
<evidence type="ECO:0000256" key="4">
    <source>
        <dbReference type="PROSITE-ProRule" id="PRU00169"/>
    </source>
</evidence>
<comment type="caution">
    <text evidence="4">Lacks conserved residue(s) required for the propagation of feature annotation.</text>
</comment>
<dbReference type="CDD" id="cd00156">
    <property type="entry name" value="REC"/>
    <property type="match status" value="1"/>
</dbReference>
<evidence type="ECO:0000313" key="8">
    <source>
        <dbReference type="Proteomes" id="UP001161389"/>
    </source>
</evidence>
<evidence type="ECO:0000256" key="2">
    <source>
        <dbReference type="ARBA" id="ARBA00012528"/>
    </source>
</evidence>
<evidence type="ECO:0000256" key="1">
    <source>
        <dbReference type="ARBA" id="ARBA00001946"/>
    </source>
</evidence>
<organism evidence="7 8">
    <name type="scientific">Litoribrevibacter albus</name>
    <dbReference type="NCBI Taxonomy" id="1473156"/>
    <lineage>
        <taxon>Bacteria</taxon>
        <taxon>Pseudomonadati</taxon>
        <taxon>Pseudomonadota</taxon>
        <taxon>Gammaproteobacteria</taxon>
        <taxon>Oceanospirillales</taxon>
        <taxon>Oceanospirillaceae</taxon>
        <taxon>Litoribrevibacter</taxon>
    </lineage>
</organism>
<dbReference type="PANTHER" id="PTHR45138:SF9">
    <property type="entry name" value="DIGUANYLATE CYCLASE DGCM-RELATED"/>
    <property type="match status" value="1"/>
</dbReference>
<dbReference type="EMBL" id="BSNM01000015">
    <property type="protein sequence ID" value="GLQ32420.1"/>
    <property type="molecule type" value="Genomic_DNA"/>
</dbReference>
<comment type="catalytic activity">
    <reaction evidence="3">
        <text>2 GTP = 3',3'-c-di-GMP + 2 diphosphate</text>
        <dbReference type="Rhea" id="RHEA:24898"/>
        <dbReference type="ChEBI" id="CHEBI:33019"/>
        <dbReference type="ChEBI" id="CHEBI:37565"/>
        <dbReference type="ChEBI" id="CHEBI:58805"/>
        <dbReference type="EC" id="2.7.7.65"/>
    </reaction>
</comment>
<dbReference type="GO" id="GO:0005886">
    <property type="term" value="C:plasma membrane"/>
    <property type="evidence" value="ECO:0007669"/>
    <property type="project" value="TreeGrafter"/>
</dbReference>
<gene>
    <name evidence="7" type="primary">pleD</name>
    <name evidence="7" type="ORF">GCM10007876_28990</name>
</gene>
<dbReference type="Pfam" id="PF00990">
    <property type="entry name" value="GGDEF"/>
    <property type="match status" value="1"/>
</dbReference>
<dbReference type="Proteomes" id="UP001161389">
    <property type="component" value="Unassembled WGS sequence"/>
</dbReference>
<dbReference type="InterPro" id="IPR050469">
    <property type="entry name" value="Diguanylate_Cyclase"/>
</dbReference>
<dbReference type="RefSeq" id="WP_284382390.1">
    <property type="nucleotide sequence ID" value="NZ_BSNM01000015.1"/>
</dbReference>
<feature type="domain" description="GGDEF" evidence="6">
    <location>
        <begin position="306"/>
        <end position="433"/>
    </location>
</feature>
<accession>A0AA37SCW7</accession>
<dbReference type="NCBIfam" id="TIGR00254">
    <property type="entry name" value="GGDEF"/>
    <property type="match status" value="1"/>
</dbReference>
<dbReference type="GO" id="GO:0043709">
    <property type="term" value="P:cell adhesion involved in single-species biofilm formation"/>
    <property type="evidence" value="ECO:0007669"/>
    <property type="project" value="TreeGrafter"/>
</dbReference>
<proteinExistence type="predicted"/>
<feature type="domain" description="Response regulatory" evidence="5">
    <location>
        <begin position="139"/>
        <end position="256"/>
    </location>
</feature>
<reference evidence="7" key="2">
    <citation type="submission" date="2023-01" db="EMBL/GenBank/DDBJ databases">
        <title>Draft genome sequence of Litoribrevibacter albus strain NBRC 110071.</title>
        <authorList>
            <person name="Sun Q."/>
            <person name="Mori K."/>
        </authorList>
    </citation>
    <scope>NUCLEOTIDE SEQUENCE</scope>
    <source>
        <strain evidence="7">NBRC 110071</strain>
    </source>
</reference>
<dbReference type="SUPFAM" id="SSF52172">
    <property type="entry name" value="CheY-like"/>
    <property type="match status" value="2"/>
</dbReference>
<dbReference type="EC" id="2.7.7.65" evidence="2"/>
<dbReference type="InterPro" id="IPR001789">
    <property type="entry name" value="Sig_transdc_resp-reg_receiver"/>
</dbReference>
<evidence type="ECO:0000256" key="3">
    <source>
        <dbReference type="ARBA" id="ARBA00034247"/>
    </source>
</evidence>
<evidence type="ECO:0000259" key="5">
    <source>
        <dbReference type="PROSITE" id="PS50110"/>
    </source>
</evidence>
<dbReference type="Gene3D" id="3.40.50.2300">
    <property type="match status" value="2"/>
</dbReference>
<comment type="cofactor">
    <cofactor evidence="1">
        <name>Mg(2+)</name>
        <dbReference type="ChEBI" id="CHEBI:18420"/>
    </cofactor>
</comment>
<comment type="caution">
    <text evidence="7">The sequence shown here is derived from an EMBL/GenBank/DDBJ whole genome shotgun (WGS) entry which is preliminary data.</text>
</comment>
<feature type="domain" description="Response regulatory" evidence="5">
    <location>
        <begin position="11"/>
        <end position="128"/>
    </location>
</feature>
<dbReference type="Gene3D" id="3.30.70.270">
    <property type="match status" value="1"/>
</dbReference>